<feature type="compositionally biased region" description="Basic residues" evidence="1">
    <location>
        <begin position="85"/>
        <end position="95"/>
    </location>
</feature>
<organism evidence="2 3">
    <name type="scientific">Populus euphratica</name>
    <name type="common">Euphrates poplar</name>
    <dbReference type="NCBI Taxonomy" id="75702"/>
    <lineage>
        <taxon>Eukaryota</taxon>
        <taxon>Viridiplantae</taxon>
        <taxon>Streptophyta</taxon>
        <taxon>Embryophyta</taxon>
        <taxon>Tracheophyta</taxon>
        <taxon>Spermatophyta</taxon>
        <taxon>Magnoliopsida</taxon>
        <taxon>eudicotyledons</taxon>
        <taxon>Gunneridae</taxon>
        <taxon>Pentapetalae</taxon>
        <taxon>rosids</taxon>
        <taxon>fabids</taxon>
        <taxon>Malpighiales</taxon>
        <taxon>Salicaceae</taxon>
        <taxon>Saliceae</taxon>
        <taxon>Populus</taxon>
    </lineage>
</organism>
<reference evidence="3" key="1">
    <citation type="submission" date="2025-08" db="UniProtKB">
        <authorList>
            <consortium name="RefSeq"/>
        </authorList>
    </citation>
    <scope>IDENTIFICATION</scope>
</reference>
<dbReference type="PANTHER" id="PTHR37728">
    <property type="entry name" value="BNAA04G26730D PROTEIN"/>
    <property type="match status" value="1"/>
</dbReference>
<proteinExistence type="predicted"/>
<evidence type="ECO:0000313" key="3">
    <source>
        <dbReference type="RefSeq" id="XP_011025386.1"/>
    </source>
</evidence>
<feature type="compositionally biased region" description="Polar residues" evidence="1">
    <location>
        <begin position="40"/>
        <end position="51"/>
    </location>
</feature>
<gene>
    <name evidence="3" type="primary">LOC105126263</name>
</gene>
<dbReference type="KEGG" id="peu:105126263"/>
<sequence length="141" mass="15686">MWWATSPVQPGPFFPLLPGPAKSVKTLTFSAKAQPPSHLPSPTSKHQQQQGEGRRAKELSGFDVLWAMQRATAEKNKVSGGGGKKNNKKNNKTRKGFVSGGIQREENSVEFSNVKPLCIKNDWDVRLDELEKRLQELSDTN</sequence>
<dbReference type="GeneID" id="105126263"/>
<dbReference type="PANTHER" id="PTHR37728:SF1">
    <property type="entry name" value="OS06G0132300 PROTEIN"/>
    <property type="match status" value="1"/>
</dbReference>
<dbReference type="Proteomes" id="UP000694918">
    <property type="component" value="Unplaced"/>
</dbReference>
<protein>
    <submittedName>
        <fullName evidence="3">Uncharacterized protein LOC105126263</fullName>
    </submittedName>
</protein>
<feature type="region of interest" description="Disordered" evidence="1">
    <location>
        <begin position="27"/>
        <end position="59"/>
    </location>
</feature>
<feature type="region of interest" description="Disordered" evidence="1">
    <location>
        <begin position="73"/>
        <end position="102"/>
    </location>
</feature>
<dbReference type="RefSeq" id="XP_011025386.1">
    <property type="nucleotide sequence ID" value="XM_011027084.1"/>
</dbReference>
<dbReference type="AlphaFoldDB" id="A0AAJ6U9Z8"/>
<evidence type="ECO:0000256" key="1">
    <source>
        <dbReference type="SAM" id="MobiDB-lite"/>
    </source>
</evidence>
<accession>A0AAJ6U9Z8</accession>
<keyword evidence="2" id="KW-1185">Reference proteome</keyword>
<name>A0AAJ6U9Z8_POPEU</name>
<evidence type="ECO:0000313" key="2">
    <source>
        <dbReference type="Proteomes" id="UP000694918"/>
    </source>
</evidence>